<protein>
    <submittedName>
        <fullName evidence="2">Uncharacterized protein</fullName>
    </submittedName>
</protein>
<evidence type="ECO:0000313" key="3">
    <source>
        <dbReference type="Proteomes" id="UP000276215"/>
    </source>
</evidence>
<organism evidence="2 3">
    <name type="scientific">Choiromyces venosus 120613-1</name>
    <dbReference type="NCBI Taxonomy" id="1336337"/>
    <lineage>
        <taxon>Eukaryota</taxon>
        <taxon>Fungi</taxon>
        <taxon>Dikarya</taxon>
        <taxon>Ascomycota</taxon>
        <taxon>Pezizomycotina</taxon>
        <taxon>Pezizomycetes</taxon>
        <taxon>Pezizales</taxon>
        <taxon>Tuberaceae</taxon>
        <taxon>Choiromyces</taxon>
    </lineage>
</organism>
<name>A0A3N4K8J3_9PEZI</name>
<keyword evidence="3" id="KW-1185">Reference proteome</keyword>
<keyword evidence="1" id="KW-1133">Transmembrane helix</keyword>
<keyword evidence="1" id="KW-0472">Membrane</keyword>
<accession>A0A3N4K8J3</accession>
<sequence>MVLFTSTCSSTFSSSLNLIFSILSINSLFITLIPSPNTLIPSAITPIIFSSNNPTLSPCPSVTPATLSSIPTTLSSNFSTTLTHPTSFLFTGTTTNLLTKHHTPPTQRPAWHSSPTLSLPHFLTNTVDDLCPYFILFSLSHSFTNHHPLSQLTKLASFNFTSTLSILSSHLTPLT</sequence>
<dbReference type="EMBL" id="ML120352">
    <property type="protein sequence ID" value="RPB05788.1"/>
    <property type="molecule type" value="Genomic_DNA"/>
</dbReference>
<proteinExistence type="predicted"/>
<evidence type="ECO:0000313" key="2">
    <source>
        <dbReference type="EMBL" id="RPB05788.1"/>
    </source>
</evidence>
<evidence type="ECO:0000256" key="1">
    <source>
        <dbReference type="SAM" id="Phobius"/>
    </source>
</evidence>
<keyword evidence="1" id="KW-0812">Transmembrane</keyword>
<gene>
    <name evidence="2" type="ORF">L873DRAFT_543205</name>
</gene>
<dbReference type="AlphaFoldDB" id="A0A3N4K8J3"/>
<reference evidence="2 3" key="1">
    <citation type="journal article" date="2018" name="Nat. Ecol. Evol.">
        <title>Pezizomycetes genomes reveal the molecular basis of ectomycorrhizal truffle lifestyle.</title>
        <authorList>
            <person name="Murat C."/>
            <person name="Payen T."/>
            <person name="Noel B."/>
            <person name="Kuo A."/>
            <person name="Morin E."/>
            <person name="Chen J."/>
            <person name="Kohler A."/>
            <person name="Krizsan K."/>
            <person name="Balestrini R."/>
            <person name="Da Silva C."/>
            <person name="Montanini B."/>
            <person name="Hainaut M."/>
            <person name="Levati E."/>
            <person name="Barry K.W."/>
            <person name="Belfiori B."/>
            <person name="Cichocki N."/>
            <person name="Clum A."/>
            <person name="Dockter R.B."/>
            <person name="Fauchery L."/>
            <person name="Guy J."/>
            <person name="Iotti M."/>
            <person name="Le Tacon F."/>
            <person name="Lindquist E.A."/>
            <person name="Lipzen A."/>
            <person name="Malagnac F."/>
            <person name="Mello A."/>
            <person name="Molinier V."/>
            <person name="Miyauchi S."/>
            <person name="Poulain J."/>
            <person name="Riccioni C."/>
            <person name="Rubini A."/>
            <person name="Sitrit Y."/>
            <person name="Splivallo R."/>
            <person name="Traeger S."/>
            <person name="Wang M."/>
            <person name="Zifcakova L."/>
            <person name="Wipf D."/>
            <person name="Zambonelli A."/>
            <person name="Paolocci F."/>
            <person name="Nowrousian M."/>
            <person name="Ottonello S."/>
            <person name="Baldrian P."/>
            <person name="Spatafora J.W."/>
            <person name="Henrissat B."/>
            <person name="Nagy L.G."/>
            <person name="Aury J.M."/>
            <person name="Wincker P."/>
            <person name="Grigoriev I.V."/>
            <person name="Bonfante P."/>
            <person name="Martin F.M."/>
        </authorList>
    </citation>
    <scope>NUCLEOTIDE SEQUENCE [LARGE SCALE GENOMIC DNA]</scope>
    <source>
        <strain evidence="2 3">120613-1</strain>
    </source>
</reference>
<feature type="transmembrane region" description="Helical" evidence="1">
    <location>
        <begin position="12"/>
        <end position="33"/>
    </location>
</feature>
<dbReference type="Proteomes" id="UP000276215">
    <property type="component" value="Unassembled WGS sequence"/>
</dbReference>